<organism evidence="2 3">
    <name type="scientific">Rehmannia glutinosa</name>
    <name type="common">Chinese foxglove</name>
    <dbReference type="NCBI Taxonomy" id="99300"/>
    <lineage>
        <taxon>Eukaryota</taxon>
        <taxon>Viridiplantae</taxon>
        <taxon>Streptophyta</taxon>
        <taxon>Embryophyta</taxon>
        <taxon>Tracheophyta</taxon>
        <taxon>Spermatophyta</taxon>
        <taxon>Magnoliopsida</taxon>
        <taxon>eudicotyledons</taxon>
        <taxon>Gunneridae</taxon>
        <taxon>Pentapetalae</taxon>
        <taxon>asterids</taxon>
        <taxon>lamiids</taxon>
        <taxon>Lamiales</taxon>
        <taxon>Orobanchaceae</taxon>
        <taxon>Rehmannieae</taxon>
        <taxon>Rehmannia</taxon>
    </lineage>
</organism>
<dbReference type="SUPFAM" id="SSF81383">
    <property type="entry name" value="F-box domain"/>
    <property type="match status" value="1"/>
</dbReference>
<dbReference type="InterPro" id="IPR001810">
    <property type="entry name" value="F-box_dom"/>
</dbReference>
<protein>
    <recommendedName>
        <fullName evidence="1">F-box domain-containing protein</fullName>
    </recommendedName>
</protein>
<dbReference type="SMART" id="SM00367">
    <property type="entry name" value="LRR_CC"/>
    <property type="match status" value="7"/>
</dbReference>
<feature type="domain" description="F-box" evidence="1">
    <location>
        <begin position="5"/>
        <end position="45"/>
    </location>
</feature>
<evidence type="ECO:0000313" key="3">
    <source>
        <dbReference type="Proteomes" id="UP001318860"/>
    </source>
</evidence>
<dbReference type="InterPro" id="IPR036047">
    <property type="entry name" value="F-box-like_dom_sf"/>
</dbReference>
<dbReference type="PANTHER" id="PTHR13318:SF77">
    <property type="entry name" value="F-BOX DOMAIN-CONTAINING PROTEIN"/>
    <property type="match status" value="1"/>
</dbReference>
<name>A0ABR0X8W8_REHGL</name>
<dbReference type="SUPFAM" id="SSF52047">
    <property type="entry name" value="RNI-like"/>
    <property type="match status" value="1"/>
</dbReference>
<keyword evidence="3" id="KW-1185">Reference proteome</keyword>
<evidence type="ECO:0000313" key="2">
    <source>
        <dbReference type="EMBL" id="KAK6155221.1"/>
    </source>
</evidence>
<dbReference type="InterPro" id="IPR032675">
    <property type="entry name" value="LRR_dom_sf"/>
</dbReference>
<sequence length="468" mass="52000">MDTLLCDELLQEIFHRVPPPSSAAVTLVSKRWRRLLRSSTTSLSLHFPLPYNPTAITSFSAFLTQHPFLSSLFISAGGGGGGGSGEDPLLLTIASSCPNLRHLRFLSSPVSYFSLYTLSNSCIHLSSISITISRPLNFHWLPYFNSLKNLSLYFTNPLTETNNPKVKDVGFDVELNLETLSLCGVLPGDHGLSFLWKNCKNVKKLKLKSCESIGDYSSFSDFLFSSNNLQELELRTCRSIIDVVLLNLADTCVSLDSLLIYDGGSKEGLLQFINQSKCNLKKLDLRLPLDLNNSHLLALSENLNFRGLVSLRLQSCCLVSGEGLKSLGRALANVLEELALVNCDVVDKELGLLTDLGQNLKNLRRLDLSYNNMLIDKELVSMLASCCFLVELKLRGCSMLSNATMYSMVRSCKKLERVDISYCGRIEMEGVEFLVLNSPVLRRVDVEQRKLSEVAGKWATSKFIEVVS</sequence>
<dbReference type="PANTHER" id="PTHR13318">
    <property type="entry name" value="PARTNER OF PAIRED, ISOFORM B-RELATED"/>
    <property type="match status" value="1"/>
</dbReference>
<gene>
    <name evidence="2" type="ORF">DH2020_009469</name>
</gene>
<dbReference type="InterPro" id="IPR006553">
    <property type="entry name" value="Leu-rich_rpt_Cys-con_subtyp"/>
</dbReference>
<dbReference type="Pfam" id="PF00646">
    <property type="entry name" value="F-box"/>
    <property type="match status" value="1"/>
</dbReference>
<dbReference type="Proteomes" id="UP001318860">
    <property type="component" value="Unassembled WGS sequence"/>
</dbReference>
<comment type="caution">
    <text evidence="2">The sequence shown here is derived from an EMBL/GenBank/DDBJ whole genome shotgun (WGS) entry which is preliminary data.</text>
</comment>
<dbReference type="SMART" id="SM00256">
    <property type="entry name" value="FBOX"/>
    <property type="match status" value="1"/>
</dbReference>
<accession>A0ABR0X8W8</accession>
<dbReference type="Gene3D" id="3.80.10.10">
    <property type="entry name" value="Ribonuclease Inhibitor"/>
    <property type="match status" value="2"/>
</dbReference>
<dbReference type="EMBL" id="JABTTQ020000005">
    <property type="protein sequence ID" value="KAK6155221.1"/>
    <property type="molecule type" value="Genomic_DNA"/>
</dbReference>
<evidence type="ECO:0000259" key="1">
    <source>
        <dbReference type="SMART" id="SM00256"/>
    </source>
</evidence>
<reference evidence="2 3" key="1">
    <citation type="journal article" date="2021" name="Comput. Struct. Biotechnol. J.">
        <title>De novo genome assembly of the potent medicinal plant Rehmannia glutinosa using nanopore technology.</title>
        <authorList>
            <person name="Ma L."/>
            <person name="Dong C."/>
            <person name="Song C."/>
            <person name="Wang X."/>
            <person name="Zheng X."/>
            <person name="Niu Y."/>
            <person name="Chen S."/>
            <person name="Feng W."/>
        </authorList>
    </citation>
    <scope>NUCLEOTIDE SEQUENCE [LARGE SCALE GENOMIC DNA]</scope>
    <source>
        <strain evidence="2">DH-2019</strain>
    </source>
</reference>
<proteinExistence type="predicted"/>